<name>A0ACC0URU3_9HYPO</name>
<comment type="caution">
    <text evidence="1">The sequence shown here is derived from an EMBL/GenBank/DDBJ whole genome shotgun (WGS) entry which is preliminary data.</text>
</comment>
<keyword evidence="2" id="KW-1185">Reference proteome</keyword>
<protein>
    <submittedName>
        <fullName evidence="1">Uncharacterized protein</fullName>
    </submittedName>
</protein>
<evidence type="ECO:0000313" key="1">
    <source>
        <dbReference type="EMBL" id="KAI9896662.1"/>
    </source>
</evidence>
<evidence type="ECO:0000313" key="2">
    <source>
        <dbReference type="Proteomes" id="UP001163324"/>
    </source>
</evidence>
<gene>
    <name evidence="1" type="ORF">N3K66_008834</name>
</gene>
<dbReference type="EMBL" id="CM047948">
    <property type="protein sequence ID" value="KAI9896662.1"/>
    <property type="molecule type" value="Genomic_DNA"/>
</dbReference>
<reference evidence="1" key="1">
    <citation type="submission" date="2022-10" db="EMBL/GenBank/DDBJ databases">
        <title>Complete Genome of Trichothecium roseum strain YXFP-22015, a Plant Pathogen Isolated from Citrus.</title>
        <authorList>
            <person name="Wang Y."/>
            <person name="Zhu L."/>
        </authorList>
    </citation>
    <scope>NUCLEOTIDE SEQUENCE</scope>
    <source>
        <strain evidence="1">YXFP-22015</strain>
    </source>
</reference>
<dbReference type="Proteomes" id="UP001163324">
    <property type="component" value="Chromosome 9"/>
</dbReference>
<sequence length="656" mass="72925">MSSESSSPAIASMSCTRCRTRRVKCDRILPGCKRCEKLMQPCPGYNRSRRFRDEGPSLRKKFGVEDEQNTTTPNSDATNDSPPALPSSLPPPFLNHVPKGEEPLIPQFGEPSFDQMYFDINPDIYWAQEENSCGFVPTLSTSDIDAPLDQFSSSHAESLDELSKDGGEVQDNWLAEVFLPRRFSEVIGPWLDVMSTDKYFGHMIPLRARKSGLIKSSVAAVAAKQYGSQKQNGTNGQPEYSPQSPENSSQGRALDWSFEAASFYDTAIRHMMRSINSVGSGYGTSPMSLSRPEVFESVEQERFGDLLAAIAIFLLYESIDDQQSSMVQHVAGAHQLLQNVVQQFFGASQSVLWSARPKFDRSFSKAWEASFWNFATFDYITSYSTRSSPRLDFADVRLWEAAGLPMVSRSGAFVPKLLIQGTSSDGQEKMSEAEACRTLLWIVIRTLALIAMTGDRGYHAEIKAEEAGTGSESASWRQIEEHLRHWYASMPEAFELLSRVNSTHEDPMDIDLSYTSAPPSTATTIPFPQLVFTSSMATSALMLYHFTCLLVELQRIPGGRSETCRRPPPDMSRISYHAGEICGIAVGRPQAGAQVHLVQPLHLAGLCLESYRQKVVLADLLVGLQRRSGCSSVWKLKDLKKAWGWEADVAHRGIMV</sequence>
<proteinExistence type="predicted"/>
<accession>A0ACC0URU3</accession>
<organism evidence="1 2">
    <name type="scientific">Trichothecium roseum</name>
    <dbReference type="NCBI Taxonomy" id="47278"/>
    <lineage>
        <taxon>Eukaryota</taxon>
        <taxon>Fungi</taxon>
        <taxon>Dikarya</taxon>
        <taxon>Ascomycota</taxon>
        <taxon>Pezizomycotina</taxon>
        <taxon>Sordariomycetes</taxon>
        <taxon>Hypocreomycetidae</taxon>
        <taxon>Hypocreales</taxon>
        <taxon>Hypocreales incertae sedis</taxon>
        <taxon>Trichothecium</taxon>
    </lineage>
</organism>